<dbReference type="EMBL" id="BGPR01127933">
    <property type="protein sequence ID" value="GBN38380.1"/>
    <property type="molecule type" value="Genomic_DNA"/>
</dbReference>
<feature type="compositionally biased region" description="Basic and acidic residues" evidence="1">
    <location>
        <begin position="23"/>
        <end position="33"/>
    </location>
</feature>
<dbReference type="AlphaFoldDB" id="A0A4Y2NII9"/>
<dbReference type="Proteomes" id="UP000499080">
    <property type="component" value="Unassembled WGS sequence"/>
</dbReference>
<gene>
    <name evidence="2" type="ORF">AVEN_187126_1</name>
</gene>
<proteinExistence type="predicted"/>
<sequence>TYGLIHHPWLNPDQRLKGNLHEQANADRNDRLDVSPNWRVGEKLD</sequence>
<feature type="region of interest" description="Disordered" evidence="1">
    <location>
        <begin position="23"/>
        <end position="45"/>
    </location>
</feature>
<protein>
    <submittedName>
        <fullName evidence="2">Uncharacterized protein</fullName>
    </submittedName>
</protein>
<reference evidence="2 3" key="1">
    <citation type="journal article" date="2019" name="Sci. Rep.">
        <title>Orb-weaving spider Araneus ventricosus genome elucidates the spidroin gene catalogue.</title>
        <authorList>
            <person name="Kono N."/>
            <person name="Nakamura H."/>
            <person name="Ohtoshi R."/>
            <person name="Moran D.A.P."/>
            <person name="Shinohara A."/>
            <person name="Yoshida Y."/>
            <person name="Fujiwara M."/>
            <person name="Mori M."/>
            <person name="Tomita M."/>
            <person name="Arakawa K."/>
        </authorList>
    </citation>
    <scope>NUCLEOTIDE SEQUENCE [LARGE SCALE GENOMIC DNA]</scope>
</reference>
<organism evidence="2 3">
    <name type="scientific">Araneus ventricosus</name>
    <name type="common">Orbweaver spider</name>
    <name type="synonym">Epeira ventricosa</name>
    <dbReference type="NCBI Taxonomy" id="182803"/>
    <lineage>
        <taxon>Eukaryota</taxon>
        <taxon>Metazoa</taxon>
        <taxon>Ecdysozoa</taxon>
        <taxon>Arthropoda</taxon>
        <taxon>Chelicerata</taxon>
        <taxon>Arachnida</taxon>
        <taxon>Araneae</taxon>
        <taxon>Araneomorphae</taxon>
        <taxon>Entelegynae</taxon>
        <taxon>Araneoidea</taxon>
        <taxon>Araneidae</taxon>
        <taxon>Araneus</taxon>
    </lineage>
</organism>
<evidence type="ECO:0000256" key="1">
    <source>
        <dbReference type="SAM" id="MobiDB-lite"/>
    </source>
</evidence>
<name>A0A4Y2NII9_ARAVE</name>
<keyword evidence="3" id="KW-1185">Reference proteome</keyword>
<comment type="caution">
    <text evidence="2">The sequence shown here is derived from an EMBL/GenBank/DDBJ whole genome shotgun (WGS) entry which is preliminary data.</text>
</comment>
<evidence type="ECO:0000313" key="2">
    <source>
        <dbReference type="EMBL" id="GBN38380.1"/>
    </source>
</evidence>
<feature type="non-terminal residue" evidence="2">
    <location>
        <position position="1"/>
    </location>
</feature>
<accession>A0A4Y2NII9</accession>
<evidence type="ECO:0000313" key="3">
    <source>
        <dbReference type="Proteomes" id="UP000499080"/>
    </source>
</evidence>